<reference evidence="1 2" key="1">
    <citation type="submission" date="2019-03" db="EMBL/GenBank/DDBJ databases">
        <title>The genome sequence of a newly discovered highly antifungal drug resistant Aspergillus species, Aspergillus tanneri NIH 1004.</title>
        <authorList>
            <person name="Mounaud S."/>
            <person name="Singh I."/>
            <person name="Joardar V."/>
            <person name="Pakala S."/>
            <person name="Pakala S."/>
            <person name="Venepally P."/>
            <person name="Hoover J."/>
            <person name="Nierman W."/>
            <person name="Chung J."/>
            <person name="Losada L."/>
        </authorList>
    </citation>
    <scope>NUCLEOTIDE SEQUENCE [LARGE SCALE GENOMIC DNA]</scope>
    <source>
        <strain evidence="1 2">NIH1004</strain>
    </source>
</reference>
<proteinExistence type="predicted"/>
<evidence type="ECO:0000313" key="2">
    <source>
        <dbReference type="Proteomes" id="UP000308092"/>
    </source>
</evidence>
<gene>
    <name evidence="1" type="ORF">EYZ11_008517</name>
</gene>
<dbReference type="Proteomes" id="UP000308092">
    <property type="component" value="Unassembled WGS sequence"/>
</dbReference>
<dbReference type="AlphaFoldDB" id="A0A4S3JCH4"/>
<keyword evidence="2" id="KW-1185">Reference proteome</keyword>
<accession>A0A4S3JCH4</accession>
<dbReference type="VEuPathDB" id="FungiDB:EYZ11_008517"/>
<evidence type="ECO:0000313" key="1">
    <source>
        <dbReference type="EMBL" id="THC92018.1"/>
    </source>
</evidence>
<sequence length="129" mass="13833">MALLTHKYSPLGIRLLVKRMCLEILKLPAPRLSAKHIPSLATVSLGISKRTPLTSKNAAQMHNSLFHCQTRNSSAGTFPEADATVAMQSENMIANSITFGTSFAAALEGLLTATTSIDHDIPRTSETPS</sequence>
<dbReference type="EMBL" id="SOSA01000365">
    <property type="protein sequence ID" value="THC92018.1"/>
    <property type="molecule type" value="Genomic_DNA"/>
</dbReference>
<comment type="caution">
    <text evidence="1">The sequence shown here is derived from an EMBL/GenBank/DDBJ whole genome shotgun (WGS) entry which is preliminary data.</text>
</comment>
<organism evidence="1 2">
    <name type="scientific">Aspergillus tanneri</name>
    <dbReference type="NCBI Taxonomy" id="1220188"/>
    <lineage>
        <taxon>Eukaryota</taxon>
        <taxon>Fungi</taxon>
        <taxon>Dikarya</taxon>
        <taxon>Ascomycota</taxon>
        <taxon>Pezizomycotina</taxon>
        <taxon>Eurotiomycetes</taxon>
        <taxon>Eurotiomycetidae</taxon>
        <taxon>Eurotiales</taxon>
        <taxon>Aspergillaceae</taxon>
        <taxon>Aspergillus</taxon>
        <taxon>Aspergillus subgen. Circumdati</taxon>
    </lineage>
</organism>
<protein>
    <submittedName>
        <fullName evidence="1">Uncharacterized protein</fullName>
    </submittedName>
</protein>
<name>A0A4S3JCH4_9EURO</name>